<dbReference type="InterPro" id="IPR007634">
    <property type="entry name" value="RNA_pol_sigma_54_DNA-bd"/>
</dbReference>
<feature type="domain" description="RNA polymerase sigma factor 54 DNA-binding" evidence="1">
    <location>
        <begin position="56"/>
        <end position="200"/>
    </location>
</feature>
<reference evidence="2 3" key="1">
    <citation type="journal article" date="2004" name="Emerg. Infect. Dis.">
        <title>Amoebae-resisting bacteria isolated from human nasal swabs by amoebal coculture.</title>
        <authorList>
            <person name="Greub G."/>
            <person name="La Scola B."/>
            <person name="Raoult D."/>
        </authorList>
    </citation>
    <scope>NUCLEOTIDE SEQUENCE [LARGE SCALE GENOMIC DNA]</scope>
    <source>
        <strain evidence="2 3">CCUG 51329</strain>
    </source>
</reference>
<dbReference type="AlphaFoldDB" id="A0A3D9AW23"/>
<sequence length="202" mass="23551">MNKVLKVFCENDIDFDLLKLLLNKLNIKHEEVKNVSSDNNDLSKDSDLTKKEPFTIELSESTINSVINTIKILQKNYFSTGKKRFVVPMILEDIAKIVGKDISTVSRILENRTYIIENETFYYNDLLNQHDFSTFDGRPVSRFEVLEEIRSLILNENKGKPLTDDDITSELIKLNYNIARRTVAKYRNEFLDIPNSNIRRIN</sequence>
<evidence type="ECO:0000259" key="1">
    <source>
        <dbReference type="Pfam" id="PF04552"/>
    </source>
</evidence>
<comment type="caution">
    <text evidence="2">The sequence shown here is derived from an EMBL/GenBank/DDBJ whole genome shotgun (WGS) entry which is preliminary data.</text>
</comment>
<dbReference type="PROSITE" id="PS50044">
    <property type="entry name" value="SIGMA54_3"/>
    <property type="match status" value="1"/>
</dbReference>
<dbReference type="Pfam" id="PF04552">
    <property type="entry name" value="Sigma54_DBD"/>
    <property type="match status" value="1"/>
</dbReference>
<accession>A0A3D9AW23</accession>
<dbReference type="Proteomes" id="UP000256924">
    <property type="component" value="Unassembled WGS sequence"/>
</dbReference>
<protein>
    <recommendedName>
        <fullName evidence="1">RNA polymerase sigma factor 54 DNA-binding domain-containing protein</fullName>
    </recommendedName>
</protein>
<name>A0A3D9AW23_9FLAO</name>
<evidence type="ECO:0000313" key="2">
    <source>
        <dbReference type="EMBL" id="REC45352.1"/>
    </source>
</evidence>
<dbReference type="PANTHER" id="PTHR32248:SF4">
    <property type="entry name" value="RNA POLYMERASE SIGMA-54 FACTOR"/>
    <property type="match status" value="1"/>
</dbReference>
<dbReference type="GO" id="GO:0001216">
    <property type="term" value="F:DNA-binding transcription activator activity"/>
    <property type="evidence" value="ECO:0007669"/>
    <property type="project" value="InterPro"/>
</dbReference>
<evidence type="ECO:0000313" key="3">
    <source>
        <dbReference type="Proteomes" id="UP000256924"/>
    </source>
</evidence>
<dbReference type="RefSeq" id="WP_116099390.1">
    <property type="nucleotide sequence ID" value="NZ_QNVU01000036.1"/>
</dbReference>
<dbReference type="PROSITE" id="PS00718">
    <property type="entry name" value="SIGMA54_2"/>
    <property type="match status" value="1"/>
</dbReference>
<gene>
    <name evidence="2" type="ORF">DRF68_15600</name>
</gene>
<dbReference type="EMBL" id="QNVU01000036">
    <property type="protein sequence ID" value="REC45352.1"/>
    <property type="molecule type" value="Genomic_DNA"/>
</dbReference>
<dbReference type="GO" id="GO:0016987">
    <property type="term" value="F:sigma factor activity"/>
    <property type="evidence" value="ECO:0007669"/>
    <property type="project" value="InterPro"/>
</dbReference>
<organism evidence="2 3">
    <name type="scientific">Candidatus Chryseobacterium massiliense</name>
    <dbReference type="NCBI Taxonomy" id="204089"/>
    <lineage>
        <taxon>Bacteria</taxon>
        <taxon>Pseudomonadati</taxon>
        <taxon>Bacteroidota</taxon>
        <taxon>Flavobacteriia</taxon>
        <taxon>Flavobacteriales</taxon>
        <taxon>Weeksellaceae</taxon>
        <taxon>Chryseobacterium group</taxon>
        <taxon>Chryseobacterium</taxon>
    </lineage>
</organism>
<dbReference type="Gene3D" id="1.10.10.60">
    <property type="entry name" value="Homeodomain-like"/>
    <property type="match status" value="1"/>
</dbReference>
<dbReference type="InterPro" id="IPR000394">
    <property type="entry name" value="RNA_pol_sigma_54"/>
</dbReference>
<proteinExistence type="predicted"/>
<keyword evidence="3" id="KW-1185">Reference proteome</keyword>
<dbReference type="PANTHER" id="PTHR32248">
    <property type="entry name" value="RNA POLYMERASE SIGMA-54 FACTOR"/>
    <property type="match status" value="1"/>
</dbReference>